<evidence type="ECO:0000256" key="2">
    <source>
        <dbReference type="SAM" id="Phobius"/>
    </source>
</evidence>
<feature type="region of interest" description="Disordered" evidence="1">
    <location>
        <begin position="1"/>
        <end position="29"/>
    </location>
</feature>
<gene>
    <name evidence="3" type="ORF">PS710_01161</name>
</gene>
<feature type="compositionally biased region" description="Basic residues" evidence="1">
    <location>
        <begin position="7"/>
        <end position="16"/>
    </location>
</feature>
<evidence type="ECO:0000313" key="3">
    <source>
        <dbReference type="EMBL" id="VVN81566.1"/>
    </source>
</evidence>
<keyword evidence="2" id="KW-1133">Transmembrane helix</keyword>
<sequence length="230" mass="25687">MWLLDRMRKKGPKKPPPKPFLPQPSANDNESVVEHNVMYEKLVENPDDIVGQLAYCMYKQSKQQYLQQFSMRNNRQPTDAEVRNHVHCAELPAVEMYKDTANNTFNDYLAQAIQEKLDEMEKHYKAELWLFIKRHKPEALGERTWQGAKALLFGGVGGVVGNALTTLIVILLLFGAASSVTRDDFAKSSKERIISGLAETLDVGITISSAPKVDLPVEAASASTPATSNR</sequence>
<dbReference type="EMBL" id="CABVHW010000002">
    <property type="protein sequence ID" value="VVN81566.1"/>
    <property type="molecule type" value="Genomic_DNA"/>
</dbReference>
<feature type="transmembrane region" description="Helical" evidence="2">
    <location>
        <begin position="150"/>
        <end position="174"/>
    </location>
</feature>
<organism evidence="3 4">
    <name type="scientific">Pseudomonas fluorescens</name>
    <dbReference type="NCBI Taxonomy" id="294"/>
    <lineage>
        <taxon>Bacteria</taxon>
        <taxon>Pseudomonadati</taxon>
        <taxon>Pseudomonadota</taxon>
        <taxon>Gammaproteobacteria</taxon>
        <taxon>Pseudomonadales</taxon>
        <taxon>Pseudomonadaceae</taxon>
        <taxon>Pseudomonas</taxon>
    </lineage>
</organism>
<reference evidence="3 4" key="1">
    <citation type="submission" date="2019-09" db="EMBL/GenBank/DDBJ databases">
        <authorList>
            <person name="Chandra G."/>
            <person name="Truman W A."/>
        </authorList>
    </citation>
    <scope>NUCLEOTIDE SEQUENCE [LARGE SCALE GENOMIC DNA]</scope>
    <source>
        <strain evidence="3">PS710</strain>
    </source>
</reference>
<protein>
    <recommendedName>
        <fullName evidence="5">Transmembrane protein</fullName>
    </recommendedName>
</protein>
<evidence type="ECO:0000313" key="4">
    <source>
        <dbReference type="Proteomes" id="UP000381093"/>
    </source>
</evidence>
<evidence type="ECO:0008006" key="5">
    <source>
        <dbReference type="Google" id="ProtNLM"/>
    </source>
</evidence>
<evidence type="ECO:0000256" key="1">
    <source>
        <dbReference type="SAM" id="MobiDB-lite"/>
    </source>
</evidence>
<dbReference type="AlphaFoldDB" id="A0A5E7AR34"/>
<keyword evidence="2" id="KW-0812">Transmembrane</keyword>
<keyword evidence="2" id="KW-0472">Membrane</keyword>
<proteinExistence type="predicted"/>
<accession>A0A5E7AR34</accession>
<dbReference type="Proteomes" id="UP000381093">
    <property type="component" value="Unassembled WGS sequence"/>
</dbReference>
<name>A0A5E7AR34_PSEFL</name>